<protein>
    <submittedName>
        <fullName evidence="3">Metal-sensing transcriptional repressor</fullName>
    </submittedName>
</protein>
<dbReference type="InterPro" id="IPR038390">
    <property type="entry name" value="Metal_Tscrpt_repr_sf"/>
</dbReference>
<dbReference type="GO" id="GO:0003677">
    <property type="term" value="F:DNA binding"/>
    <property type="evidence" value="ECO:0007669"/>
    <property type="project" value="InterPro"/>
</dbReference>
<evidence type="ECO:0000313" key="3">
    <source>
        <dbReference type="EMBL" id="QIN77377.1"/>
    </source>
</evidence>
<dbReference type="KEGG" id="rmar:GBA65_01350"/>
<reference evidence="3 4" key="1">
    <citation type="submission" date="2019-10" db="EMBL/GenBank/DDBJ databases">
        <title>Rubrobacter sp nov SCSIO 52915 isolated from a deep-sea sediment in the South China Sea.</title>
        <authorList>
            <person name="Chen R.W."/>
        </authorList>
    </citation>
    <scope>NUCLEOTIDE SEQUENCE [LARGE SCALE GENOMIC DNA]</scope>
    <source>
        <strain evidence="3 4">SCSIO 52915</strain>
    </source>
</reference>
<name>A0A6G8PT50_9ACTN</name>
<dbReference type="PANTHER" id="PTHR33677">
    <property type="entry name" value="TRANSCRIPTIONAL REPRESSOR FRMR-RELATED"/>
    <property type="match status" value="1"/>
</dbReference>
<organism evidence="3 4">
    <name type="scientific">Rubrobacter marinus</name>
    <dbReference type="NCBI Taxonomy" id="2653852"/>
    <lineage>
        <taxon>Bacteria</taxon>
        <taxon>Bacillati</taxon>
        <taxon>Actinomycetota</taxon>
        <taxon>Rubrobacteria</taxon>
        <taxon>Rubrobacterales</taxon>
        <taxon>Rubrobacteraceae</taxon>
        <taxon>Rubrobacter</taxon>
    </lineage>
</organism>
<dbReference type="AlphaFoldDB" id="A0A6G8PT50"/>
<keyword evidence="4" id="KW-1185">Reference proteome</keyword>
<evidence type="ECO:0000313" key="4">
    <source>
        <dbReference type="Proteomes" id="UP000502706"/>
    </source>
</evidence>
<gene>
    <name evidence="3" type="ORF">GBA65_01350</name>
</gene>
<dbReference type="Proteomes" id="UP000502706">
    <property type="component" value="Chromosome"/>
</dbReference>
<accession>A0A6G8PT50</accession>
<dbReference type="GO" id="GO:0046872">
    <property type="term" value="F:metal ion binding"/>
    <property type="evidence" value="ECO:0007669"/>
    <property type="project" value="InterPro"/>
</dbReference>
<proteinExistence type="inferred from homology"/>
<dbReference type="EMBL" id="CP045121">
    <property type="protein sequence ID" value="QIN77377.1"/>
    <property type="molecule type" value="Genomic_DNA"/>
</dbReference>
<dbReference type="Pfam" id="PF02583">
    <property type="entry name" value="Trns_repr_metal"/>
    <property type="match status" value="1"/>
</dbReference>
<comment type="similarity">
    <text evidence="1">Belongs to the CsoR family.</text>
</comment>
<evidence type="ECO:0000256" key="2">
    <source>
        <dbReference type="ARBA" id="ARBA00023008"/>
    </source>
</evidence>
<sequence>MKARDKEKIQNRLRRIEGQVRGVQRMVEEEAYCVDVLTQLGSIVSASEKVALLLLKDHTEHCVRGAIEDGEGADEKMEELMGAIERFLRV</sequence>
<evidence type="ECO:0000256" key="1">
    <source>
        <dbReference type="ARBA" id="ARBA00005428"/>
    </source>
</evidence>
<dbReference type="Gene3D" id="1.20.58.1000">
    <property type="entry name" value="Metal-sensitive repressor, helix protomer"/>
    <property type="match status" value="1"/>
</dbReference>
<dbReference type="InterPro" id="IPR003735">
    <property type="entry name" value="Metal_Tscrpt_repr"/>
</dbReference>
<dbReference type="CDD" id="cd10148">
    <property type="entry name" value="CsoR-like_DUF156"/>
    <property type="match status" value="1"/>
</dbReference>
<dbReference type="PANTHER" id="PTHR33677:SF3">
    <property type="entry name" value="COPPER-SENSING TRANSCRIPTIONAL REPRESSOR RICR"/>
    <property type="match status" value="1"/>
</dbReference>
<keyword evidence="2" id="KW-0186">Copper</keyword>
<dbReference type="RefSeq" id="WP_166398273.1">
    <property type="nucleotide sequence ID" value="NZ_CP045121.1"/>
</dbReference>
<dbReference type="GO" id="GO:0045892">
    <property type="term" value="P:negative regulation of DNA-templated transcription"/>
    <property type="evidence" value="ECO:0007669"/>
    <property type="project" value="UniProtKB-ARBA"/>
</dbReference>